<dbReference type="SUPFAM" id="SSF53187">
    <property type="entry name" value="Zn-dependent exopeptidases"/>
    <property type="match status" value="1"/>
</dbReference>
<dbReference type="Pfam" id="PF04389">
    <property type="entry name" value="Peptidase_M28"/>
    <property type="match status" value="1"/>
</dbReference>
<organism evidence="2">
    <name type="scientific">bioreactor metagenome</name>
    <dbReference type="NCBI Taxonomy" id="1076179"/>
    <lineage>
        <taxon>unclassified sequences</taxon>
        <taxon>metagenomes</taxon>
        <taxon>ecological metagenomes</taxon>
    </lineage>
</organism>
<dbReference type="PANTHER" id="PTHR12147">
    <property type="entry name" value="METALLOPEPTIDASE M28 FAMILY MEMBER"/>
    <property type="match status" value="1"/>
</dbReference>
<dbReference type="Gene3D" id="3.40.630.10">
    <property type="entry name" value="Zn peptidases"/>
    <property type="match status" value="1"/>
</dbReference>
<dbReference type="EMBL" id="VSSQ01040772">
    <property type="protein sequence ID" value="MPM94079.1"/>
    <property type="molecule type" value="Genomic_DNA"/>
</dbReference>
<proteinExistence type="predicted"/>
<accession>A0A645DXT1</accession>
<dbReference type="InterPro" id="IPR007484">
    <property type="entry name" value="Peptidase_M28"/>
</dbReference>
<protein>
    <recommendedName>
        <fullName evidence="1">Peptidase M28 domain-containing protein</fullName>
    </recommendedName>
</protein>
<evidence type="ECO:0000259" key="1">
    <source>
        <dbReference type="Pfam" id="PF04389"/>
    </source>
</evidence>
<evidence type="ECO:0000313" key="2">
    <source>
        <dbReference type="EMBL" id="MPM94079.1"/>
    </source>
</evidence>
<reference evidence="2" key="1">
    <citation type="submission" date="2019-08" db="EMBL/GenBank/DDBJ databases">
        <authorList>
            <person name="Kucharzyk K."/>
            <person name="Murdoch R.W."/>
            <person name="Higgins S."/>
            <person name="Loffler F."/>
        </authorList>
    </citation>
    <scope>NUCLEOTIDE SEQUENCE</scope>
</reference>
<dbReference type="GO" id="GO:0006508">
    <property type="term" value="P:proteolysis"/>
    <property type="evidence" value="ECO:0007669"/>
    <property type="project" value="InterPro"/>
</dbReference>
<dbReference type="AlphaFoldDB" id="A0A645DXT1"/>
<feature type="domain" description="Peptidase M28" evidence="1">
    <location>
        <begin position="67"/>
        <end position="253"/>
    </location>
</feature>
<gene>
    <name evidence="2" type="ORF">SDC9_141222</name>
</gene>
<dbReference type="GO" id="GO:0008235">
    <property type="term" value="F:metalloexopeptidase activity"/>
    <property type="evidence" value="ECO:0007669"/>
    <property type="project" value="InterPro"/>
</dbReference>
<dbReference type="InterPro" id="IPR045175">
    <property type="entry name" value="M28_fam"/>
</dbReference>
<name>A0A645DXT1_9ZZZZ</name>
<comment type="caution">
    <text evidence="2">The sequence shown here is derived from an EMBL/GenBank/DDBJ whole genome shotgun (WGS) entry which is preliminary data.</text>
</comment>
<sequence length="266" mass="29565">MAHVNPWKAAGIIVLDSGNLDYSVALYDKVFSHFSAQIAPHAFPVKPPKSVSCNIKNNYIEKFPVRNVAAYLQGQEYADSFIVITAHYDHIGMLGNALFPGGNDNASGVAMMLDLARHLKAQSFRPAYSLVFIALASEEAGLYGSTWFAEHPMIDLKKIKFLLNLDMVGSGSTGITVVNGTIFKKEFEKLSEINKENSFINGVKERGESCNSDHCPFYQKGVPSFFIYTTGKEYMEYHNPADKPADVPMTAYNGLFKLLEVFIYSF</sequence>
<dbReference type="PANTHER" id="PTHR12147:SF26">
    <property type="entry name" value="PEPTIDASE M28 DOMAIN-CONTAINING PROTEIN"/>
    <property type="match status" value="1"/>
</dbReference>